<dbReference type="CDD" id="cd01377">
    <property type="entry name" value="MYSc_class_II"/>
    <property type="match status" value="1"/>
</dbReference>
<evidence type="ECO:0000256" key="5">
    <source>
        <dbReference type="ARBA" id="ARBA00023123"/>
    </source>
</evidence>
<dbReference type="PANTHER" id="PTHR13140">
    <property type="entry name" value="MYOSIN"/>
    <property type="match status" value="1"/>
</dbReference>
<keyword evidence="7 9" id="KW-0009">Actin-binding</keyword>
<proteinExistence type="inferred from homology"/>
<dbReference type="FunFam" id="1.10.10.820:FF:000001">
    <property type="entry name" value="Myosin heavy chain"/>
    <property type="match status" value="1"/>
</dbReference>
<dbReference type="GO" id="GO:0016020">
    <property type="term" value="C:membrane"/>
    <property type="evidence" value="ECO:0007669"/>
    <property type="project" value="TreeGrafter"/>
</dbReference>
<evidence type="ECO:0000256" key="8">
    <source>
        <dbReference type="ARBA" id="ARBA00064372"/>
    </source>
</evidence>
<feature type="region of interest" description="Actin-binding" evidence="9">
    <location>
        <begin position="683"/>
        <end position="705"/>
    </location>
</feature>
<dbReference type="InterPro" id="IPR008989">
    <property type="entry name" value="Myosin_S1_N"/>
</dbReference>
<dbReference type="Gene3D" id="1.20.5.340">
    <property type="match status" value="1"/>
</dbReference>
<evidence type="ECO:0000256" key="10">
    <source>
        <dbReference type="SAM" id="Coils"/>
    </source>
</evidence>
<dbReference type="GO" id="GO:0000146">
    <property type="term" value="F:microfilament motor activity"/>
    <property type="evidence" value="ECO:0007669"/>
    <property type="project" value="TreeGrafter"/>
</dbReference>
<dbReference type="Proteomes" id="UP001151516">
    <property type="component" value="Unassembled WGS sequence"/>
</dbReference>
<evidence type="ECO:0000256" key="1">
    <source>
        <dbReference type="ARBA" id="ARBA00008314"/>
    </source>
</evidence>
<dbReference type="Gene3D" id="1.10.10.820">
    <property type="match status" value="1"/>
</dbReference>
<dbReference type="Gene3D" id="3.40.850.10">
    <property type="entry name" value="Kinesin motor domain"/>
    <property type="match status" value="1"/>
</dbReference>
<feature type="coiled-coil region" evidence="10">
    <location>
        <begin position="1711"/>
        <end position="1815"/>
    </location>
</feature>
<feature type="domain" description="Myosin motor" evidence="12">
    <location>
        <begin position="108"/>
        <end position="806"/>
    </location>
</feature>
<feature type="domain" description="Myosin N-terminal SH3-like" evidence="13">
    <location>
        <begin position="54"/>
        <end position="104"/>
    </location>
</feature>
<evidence type="ECO:0000256" key="6">
    <source>
        <dbReference type="ARBA" id="ARBA00023175"/>
    </source>
</evidence>
<feature type="coiled-coil region" evidence="10">
    <location>
        <begin position="870"/>
        <end position="974"/>
    </location>
</feature>
<keyword evidence="5 9" id="KW-0518">Myosin</keyword>
<dbReference type="OrthoDB" id="6108017at2759"/>
<feature type="binding site" evidence="9">
    <location>
        <begin position="201"/>
        <end position="208"/>
    </location>
    <ligand>
        <name>ATP</name>
        <dbReference type="ChEBI" id="CHEBI:30616"/>
    </ligand>
</feature>
<dbReference type="Gene3D" id="1.20.120.720">
    <property type="entry name" value="Myosin VI head, motor domain, U50 subdomain"/>
    <property type="match status" value="1"/>
</dbReference>
<dbReference type="FunFam" id="3.40.850.10:FF:000101">
    <property type="entry name" value="Slow myosin heavy chain 2"/>
    <property type="match status" value="1"/>
</dbReference>
<dbReference type="GO" id="GO:0120104">
    <property type="term" value="C:mitotic actomyosin contractile ring, proximal layer"/>
    <property type="evidence" value="ECO:0007669"/>
    <property type="project" value="UniProtKB-ARBA"/>
</dbReference>
<evidence type="ECO:0000259" key="13">
    <source>
        <dbReference type="PROSITE" id="PS51844"/>
    </source>
</evidence>
<dbReference type="GO" id="GO:1903475">
    <property type="term" value="P:mitotic actomyosin contractile ring assembly"/>
    <property type="evidence" value="ECO:0007669"/>
    <property type="project" value="UniProtKB-ARBA"/>
</dbReference>
<evidence type="ECO:0000256" key="9">
    <source>
        <dbReference type="PROSITE-ProRule" id="PRU00782"/>
    </source>
</evidence>
<keyword evidence="3 9" id="KW-0067">ATP-binding</keyword>
<dbReference type="Gene3D" id="1.20.58.530">
    <property type="match status" value="1"/>
</dbReference>
<feature type="region of interest" description="Disordered" evidence="11">
    <location>
        <begin position="1542"/>
        <end position="1581"/>
    </location>
</feature>
<dbReference type="SUPFAM" id="SSF52540">
    <property type="entry name" value="P-loop containing nucleoside triphosphate hydrolases"/>
    <property type="match status" value="1"/>
</dbReference>
<gene>
    <name evidence="14" type="primary">MYO1_2</name>
    <name evidence="14" type="ORF">IWW39_003031</name>
</gene>
<feature type="coiled-coil region" evidence="10">
    <location>
        <begin position="1915"/>
        <end position="2131"/>
    </location>
</feature>
<dbReference type="InterPro" id="IPR004009">
    <property type="entry name" value="SH3_Myosin"/>
</dbReference>
<comment type="similarity">
    <text evidence="1 9">Belongs to the TRAFAC class myosin-kinesin ATPase superfamily. Myosin family.</text>
</comment>
<evidence type="ECO:0000256" key="4">
    <source>
        <dbReference type="ARBA" id="ARBA00023054"/>
    </source>
</evidence>
<keyword evidence="15" id="KW-1185">Reference proteome</keyword>
<keyword evidence="2 9" id="KW-0547">Nucleotide-binding</keyword>
<evidence type="ECO:0000313" key="14">
    <source>
        <dbReference type="EMBL" id="KAJ2687282.1"/>
    </source>
</evidence>
<organism evidence="14 15">
    <name type="scientific">Coemansia spiralis</name>
    <dbReference type="NCBI Taxonomy" id="417178"/>
    <lineage>
        <taxon>Eukaryota</taxon>
        <taxon>Fungi</taxon>
        <taxon>Fungi incertae sedis</taxon>
        <taxon>Zoopagomycota</taxon>
        <taxon>Kickxellomycotina</taxon>
        <taxon>Kickxellomycetes</taxon>
        <taxon>Kickxellales</taxon>
        <taxon>Kickxellaceae</taxon>
        <taxon>Coemansia</taxon>
    </lineage>
</organism>
<dbReference type="Gene3D" id="1.20.5.4820">
    <property type="match status" value="1"/>
</dbReference>
<dbReference type="PANTHER" id="PTHR13140:SF857">
    <property type="entry name" value="MYOSIN-11"/>
    <property type="match status" value="1"/>
</dbReference>
<dbReference type="FunFam" id="1.20.120.720:FF:000001">
    <property type="entry name" value="Myosin heavy chain, muscle"/>
    <property type="match status" value="1"/>
</dbReference>
<dbReference type="GO" id="GO:1902404">
    <property type="term" value="P:mitotic actomyosin contractile ring contraction"/>
    <property type="evidence" value="ECO:0007669"/>
    <property type="project" value="UniProtKB-ARBA"/>
</dbReference>
<evidence type="ECO:0000259" key="12">
    <source>
        <dbReference type="PROSITE" id="PS51456"/>
    </source>
</evidence>
<dbReference type="GO" id="GO:0007015">
    <property type="term" value="P:actin filament organization"/>
    <property type="evidence" value="ECO:0007669"/>
    <property type="project" value="TreeGrafter"/>
</dbReference>
<dbReference type="GO" id="GO:0005524">
    <property type="term" value="F:ATP binding"/>
    <property type="evidence" value="ECO:0007669"/>
    <property type="project" value="UniProtKB-UniRule"/>
</dbReference>
<reference evidence="14" key="1">
    <citation type="submission" date="2022-07" db="EMBL/GenBank/DDBJ databases">
        <title>Phylogenomic reconstructions and comparative analyses of Kickxellomycotina fungi.</title>
        <authorList>
            <person name="Reynolds N.K."/>
            <person name="Stajich J.E."/>
            <person name="Barry K."/>
            <person name="Grigoriev I.V."/>
            <person name="Crous P."/>
            <person name="Smith M.E."/>
        </authorList>
    </citation>
    <scope>NUCLEOTIDE SEQUENCE</scope>
    <source>
        <strain evidence="14">CBS 109367</strain>
    </source>
</reference>
<evidence type="ECO:0000256" key="7">
    <source>
        <dbReference type="ARBA" id="ARBA00023203"/>
    </source>
</evidence>
<feature type="compositionally biased region" description="Basic and acidic residues" evidence="11">
    <location>
        <begin position="1542"/>
        <end position="1553"/>
    </location>
</feature>
<comment type="subunit">
    <text evidence="8">Binds to cdc4 and rlc1.</text>
</comment>
<dbReference type="Pfam" id="PF02736">
    <property type="entry name" value="Myosin_N"/>
    <property type="match status" value="1"/>
</dbReference>
<keyword evidence="4 10" id="KW-0175">Coiled coil</keyword>
<dbReference type="PROSITE" id="PS51456">
    <property type="entry name" value="MYOSIN_MOTOR"/>
    <property type="match status" value="1"/>
</dbReference>
<dbReference type="GO" id="GO:0016459">
    <property type="term" value="C:myosin complex"/>
    <property type="evidence" value="ECO:0007669"/>
    <property type="project" value="UniProtKB-KW"/>
</dbReference>
<keyword evidence="6 9" id="KW-0505">Motor protein</keyword>
<dbReference type="SMART" id="SM00242">
    <property type="entry name" value="MYSc"/>
    <property type="match status" value="1"/>
</dbReference>
<comment type="caution">
    <text evidence="14">The sequence shown here is derived from an EMBL/GenBank/DDBJ whole genome shotgun (WGS) entry which is preliminary data.</text>
</comment>
<name>A0A9W8GLW8_9FUNG</name>
<dbReference type="PRINTS" id="PR00193">
    <property type="entry name" value="MYOSINHEAVY"/>
</dbReference>
<dbReference type="InterPro" id="IPR036961">
    <property type="entry name" value="Kinesin_motor_dom_sf"/>
</dbReference>
<dbReference type="Gene3D" id="1.10.287.1490">
    <property type="match status" value="1"/>
</dbReference>
<dbReference type="SUPFAM" id="SSF90257">
    <property type="entry name" value="Myosin rod fragments"/>
    <property type="match status" value="1"/>
</dbReference>
<dbReference type="FunFam" id="1.20.58.530:FF:000001">
    <property type="entry name" value="Myosin heavy chain"/>
    <property type="match status" value="1"/>
</dbReference>
<evidence type="ECO:0000256" key="2">
    <source>
        <dbReference type="ARBA" id="ARBA00022741"/>
    </source>
</evidence>
<dbReference type="InterPro" id="IPR027417">
    <property type="entry name" value="P-loop_NTPase"/>
</dbReference>
<protein>
    <submittedName>
        <fullName evidence="14">Class II myosin</fullName>
    </submittedName>
</protein>
<dbReference type="FunFam" id="1.20.5.4820:FF:000002">
    <property type="entry name" value="Myosin heavy chain 10"/>
    <property type="match status" value="1"/>
</dbReference>
<evidence type="ECO:0000256" key="11">
    <source>
        <dbReference type="SAM" id="MobiDB-lite"/>
    </source>
</evidence>
<dbReference type="Pfam" id="PF00063">
    <property type="entry name" value="Myosin_head"/>
    <property type="match status" value="1"/>
</dbReference>
<dbReference type="GO" id="GO:0051015">
    <property type="term" value="F:actin filament binding"/>
    <property type="evidence" value="ECO:0007669"/>
    <property type="project" value="InterPro"/>
</dbReference>
<dbReference type="Gene3D" id="2.30.30.360">
    <property type="entry name" value="Myosin S1 fragment, N-terminal"/>
    <property type="match status" value="1"/>
</dbReference>
<accession>A0A9W8GLW8</accession>
<feature type="coiled-coil region" evidence="10">
    <location>
        <begin position="2155"/>
        <end position="2231"/>
    </location>
</feature>
<dbReference type="InterPro" id="IPR001609">
    <property type="entry name" value="Myosin_head_motor_dom-like"/>
</dbReference>
<dbReference type="EMBL" id="JANBTX010000077">
    <property type="protein sequence ID" value="KAJ2687282.1"/>
    <property type="molecule type" value="Genomic_DNA"/>
</dbReference>
<dbReference type="PROSITE" id="PS50096">
    <property type="entry name" value="IQ"/>
    <property type="match status" value="1"/>
</dbReference>
<dbReference type="PROSITE" id="PS51844">
    <property type="entry name" value="SH3_LIKE"/>
    <property type="match status" value="1"/>
</dbReference>
<evidence type="ECO:0000256" key="3">
    <source>
        <dbReference type="ARBA" id="ARBA00022840"/>
    </source>
</evidence>
<sequence>MNRTTRQGPTVASIRRAIQQGLDRPESPVPTASLSSRTAPVVPDLFEQANVNFTDKKWVWVPHEKEGYIAGYVVKDDGADSVVVHLMTGRDISVNINDTDKVNPPKFEKADDMADLGYLNEASVVHNLKQRYASNMIYTYSGLFLVAVNPYYNLQIYGQDYVAAYRNKKRSEVSPHIFAIADAAFHDMLHSKENQSILITGESGAGKTENTKKVIQYLTAIAGDHKPASGAAVSGSSLEQQVLSANPILESFGNAQTIRNNNSSRFGKFIRIEFNFAGQIAGANIEWYLLEKPRVTNQSKQERNYHIFYQFMKGAEKSIKDKLLIDKGPEGYTFTQRCRQTIQGVDDRAEFETLVRAMATTGFRAEEQADLFRIIAAILHLGNVQFQATRNDEAVLREQVAAEKLCHVLGIQLSDFTRALLRPSIKAGKDWVTQSRTLQQVTFSVEALARSMYERMFGALVSRINSAMSRPDGKSTFIGVLDIAGFEILETNSFEQLCINYTNERLQQFFNRTMFVLEQEEYKREGIEWNFIDFGMDLQPTIELIDRTKPIGIMSCLDEECVMPKATDKTFTEKLHGLWAGKSDKYDVPRFALGFIVKHYASQVEYSTEGWLEKNKDPLNENVTRLLGNSSESFVAQLYADYADSDSGSDAMLGSSGGGRARVATTLKRGAFRTVGQRHKDQLNLLMAQLHSTQPHFVRCILPNSEKRAGKIDTPLVLDQLRCNGVLEGIRITRQGFPNRVAFPEFRQRYEILAPNTIPRQVFVDSKQAASLLLDALKMDKAKYRLGHTKVFFRAGVLAELEEIRDVELSKIITQFQAVARGALSRSRFRRRIEQARAIRVIQRNARVYNELSEWPWWKLYRTVKPLLHVTRVDEEMRKKESRIVELEAKVRGEEEERRRLETGRHDLERAKSDIEALLISERSAALDQEEILKRTQEREVELAERLRDHEAKVEDLEEQCVELGRAKSALEQKLAAVAQQMESEVGAMRDLASQHQQNNEALSSASAEAAEYRAALERIEADHGEALERIGELETFLAQSRDIEAQAAQELLHMQQELAQKDNELAARSDAEVELASRSKQAATAVARLEADLAEALRQRDSAATEGERVQAQLAEALAACEVLEKESGGLGIRLAAAEQTLGNSQQEKQRLTEANARLVTEIDELRRLIDEKADQGTRESEMRRMREDELSALRSELNDTTSELEDFRRAHIEAEEALRGEIEQLRRERDQAAQARVAAEANGQAFEAQLLEHAARMEEMEAANMHLEAQITEASAKSRSIESEFADTRQTHDAAAAELATLKQLVAGIEAQRGELQSKLAESESASTSASTKLEEVQQALASAQRTAKELQARLDENEAMRDEYQLRITTQSQEYEDLKDKYDQDAVARVSQLEEAHREAIAERDDLRGAYHDMEAQCANLEKARAKLTAELEDARLANEREGSHALELEQANAEFKAQYDTLTAEVAQAQATVADLQARLEAEAASHGMVQEVKARGEAQHKEIQDKLLQEVAAKEAQAEEARRQLLAEVADLGKRLDAETSEREKSDQAKATAEAELQRLKAAADSSSRVRDEAEGARREANARLLQAEADAEALRRAVDDYKALADRHERKAGAQLETITARDLELTQLGRKLQRVERRLEEVMAQAAYHLDARNRLDSENVELREKLDEAYRQQGNTEDLSRGLSNADSSALVRRAEAQAAERIHAAEESRLALTQALHAAQREVEDKQHELVDLDRSFGSLQDELEAARSALLGAERDRDDARDSLSGLRAQLAAERTLRGSNEGQAAELSERLDAMRETLATYDASMRDAADERQHADKIAASARAEARDALEALADAVRARDSAESARLALESRVLDLQARLDDSTLAFDELQHVRAALQRELGAVSDRHRGDVDDQDRAIDGLRATYQKELEDTTRELEAIKKDHIDLREAYISLDSSLALKTQELDRANEDAADAKKELMRVMAKLEEIAPAYERARDAAKALEARMETAKHERDSAVAKAAEAKALYDEMRSVKEKLEVRLDEVQNKYIEASQGRQTAEKAALQLEDKVRSARARLEEINDDQTSAEDRVARLDAVVADAHLALDKEREANTILTKDKNVLERQLKEMKLRIVNLETEALAHHVKGAKRFQPIVPADLATQIEAQAKASLEHQQKAKQMERQIRELQFQIGEKDKSKQRADVDLQRMSGRIKRLEEHVKELEFTEEKLTSAKHRLERELGAMRSRNASPAFS</sequence>
<evidence type="ECO:0000313" key="15">
    <source>
        <dbReference type="Proteomes" id="UP001151516"/>
    </source>
</evidence>